<proteinExistence type="predicted"/>
<evidence type="ECO:0000313" key="1">
    <source>
        <dbReference type="EMBL" id="SVD65208.1"/>
    </source>
</evidence>
<sequence>MKIYTEIVYTWDDNLGELVEESSKSFEYQGEVSQCHSKTFYGVPQWHSHDPVTEALSDAYGEITGGISDAANTAAQIAKEKTNKAWSGMQN</sequence>
<dbReference type="AlphaFoldDB" id="A0A382X4B3"/>
<reference evidence="1" key="1">
    <citation type="submission" date="2018-05" db="EMBL/GenBank/DDBJ databases">
        <authorList>
            <person name="Lanie J.A."/>
            <person name="Ng W.-L."/>
            <person name="Kazmierczak K.M."/>
            <person name="Andrzejewski T.M."/>
            <person name="Davidsen T.M."/>
            <person name="Wayne K.J."/>
            <person name="Tettelin H."/>
            <person name="Glass J.I."/>
            <person name="Rusch D."/>
            <person name="Podicherti R."/>
            <person name="Tsui H.-C.T."/>
            <person name="Winkler M.E."/>
        </authorList>
    </citation>
    <scope>NUCLEOTIDE SEQUENCE</scope>
</reference>
<gene>
    <name evidence="1" type="ORF">METZ01_LOCUS418062</name>
</gene>
<dbReference type="EMBL" id="UINC01164383">
    <property type="protein sequence ID" value="SVD65208.1"/>
    <property type="molecule type" value="Genomic_DNA"/>
</dbReference>
<protein>
    <submittedName>
        <fullName evidence="1">Uncharacterized protein</fullName>
    </submittedName>
</protein>
<feature type="non-terminal residue" evidence="1">
    <location>
        <position position="91"/>
    </location>
</feature>
<accession>A0A382X4B3</accession>
<organism evidence="1">
    <name type="scientific">marine metagenome</name>
    <dbReference type="NCBI Taxonomy" id="408172"/>
    <lineage>
        <taxon>unclassified sequences</taxon>
        <taxon>metagenomes</taxon>
        <taxon>ecological metagenomes</taxon>
    </lineage>
</organism>
<name>A0A382X4B3_9ZZZZ</name>